<evidence type="ECO:0000313" key="2">
    <source>
        <dbReference type="Proteomes" id="UP001209570"/>
    </source>
</evidence>
<evidence type="ECO:0000313" key="1">
    <source>
        <dbReference type="EMBL" id="KAJ0405064.1"/>
    </source>
</evidence>
<dbReference type="Proteomes" id="UP001209570">
    <property type="component" value="Unassembled WGS sequence"/>
</dbReference>
<protein>
    <submittedName>
        <fullName evidence="1">Uncharacterized protein</fullName>
    </submittedName>
</protein>
<gene>
    <name evidence="1" type="ORF">P43SY_001208</name>
</gene>
<comment type="caution">
    <text evidence="1">The sequence shown here is derived from an EMBL/GenBank/DDBJ whole genome shotgun (WGS) entry which is preliminary data.</text>
</comment>
<organism evidence="1 2">
    <name type="scientific">Pythium insidiosum</name>
    <name type="common">Pythiosis disease agent</name>
    <dbReference type="NCBI Taxonomy" id="114742"/>
    <lineage>
        <taxon>Eukaryota</taxon>
        <taxon>Sar</taxon>
        <taxon>Stramenopiles</taxon>
        <taxon>Oomycota</taxon>
        <taxon>Peronosporomycetes</taxon>
        <taxon>Pythiales</taxon>
        <taxon>Pythiaceae</taxon>
        <taxon>Pythium</taxon>
    </lineage>
</organism>
<dbReference type="AlphaFoldDB" id="A0AAD5QCR7"/>
<dbReference type="EMBL" id="JAKCXM010000051">
    <property type="protein sequence ID" value="KAJ0405064.1"/>
    <property type="molecule type" value="Genomic_DNA"/>
</dbReference>
<sequence>MSESKHAPSDCMDEDFLRSLPVVDVQNIDISPNPAQLTDELNLEVDFRLDKPVANGVWDIQLGQVEAQNYRKGDNHFQFSVRVSPIAVARLVLMIRMILSAQVPQIDVADIQPSHLTNCGLLIASLKGDEGDIVDIKMVVQVSEHRGGFQRIIYNPLE</sequence>
<proteinExistence type="predicted"/>
<keyword evidence="2" id="KW-1185">Reference proteome</keyword>
<reference evidence="1" key="1">
    <citation type="submission" date="2021-12" db="EMBL/GenBank/DDBJ databases">
        <title>Prjna785345.</title>
        <authorList>
            <person name="Rujirawat T."/>
            <person name="Krajaejun T."/>
        </authorList>
    </citation>
    <scope>NUCLEOTIDE SEQUENCE</scope>
    <source>
        <strain evidence="1">Pi057C3</strain>
    </source>
</reference>
<accession>A0AAD5QCR7</accession>
<name>A0AAD5QCR7_PYTIN</name>